<comment type="caution">
    <text evidence="5">The sequence shown here is derived from an EMBL/GenBank/DDBJ whole genome shotgun (WGS) entry which is preliminary data.</text>
</comment>
<dbReference type="InterPro" id="IPR004276">
    <property type="entry name" value="GlycoTrans_28_N"/>
</dbReference>
<dbReference type="CDD" id="cd03784">
    <property type="entry name" value="GT1_Gtf-like"/>
    <property type="match status" value="1"/>
</dbReference>
<proteinExistence type="predicted"/>
<gene>
    <name evidence="5" type="ORF">CRHIZ90672A_00017169</name>
</gene>
<dbReference type="EMBL" id="CABFNQ020000432">
    <property type="protein sequence ID" value="CAH0014493.1"/>
    <property type="molecule type" value="Genomic_DNA"/>
</dbReference>
<accession>A0A9N9UZU6</accession>
<dbReference type="FunFam" id="3.40.50.2000:FF:000268">
    <property type="entry name" value="Glycosyltransferase family 1 protein"/>
    <property type="match status" value="1"/>
</dbReference>
<evidence type="ECO:0000256" key="1">
    <source>
        <dbReference type="ARBA" id="ARBA00022679"/>
    </source>
</evidence>
<evidence type="ECO:0000313" key="6">
    <source>
        <dbReference type="Proteomes" id="UP000696573"/>
    </source>
</evidence>
<dbReference type="PANTHER" id="PTHR48050:SF13">
    <property type="entry name" value="STEROL 3-BETA-GLUCOSYLTRANSFERASE UGT80A2"/>
    <property type="match status" value="1"/>
</dbReference>
<evidence type="ECO:0000259" key="4">
    <source>
        <dbReference type="Pfam" id="PF06722"/>
    </source>
</evidence>
<feature type="region of interest" description="Disordered" evidence="2">
    <location>
        <begin position="613"/>
        <end position="659"/>
    </location>
</feature>
<sequence length="896" mass="98293">MALNLTRTRSHGPGHIAFEDATAKKHPSGNVDDEGRVNVQFYDNPEALAAWARHFQHSLCEPERPRPRRQSSFAVPLDEDLTCNPRLNIAIHIVGSRGDVQPFIPIAQLLSRPPYNHRVRICTHPVFKDFVEEQGVEFFSIGGDPEALMAYMVKNPGLLPSRQSLKAGDVSQRRKEMWEIINGAWRSCIESGDGMGPRVTAARTRTTKELFIADAIIANPPSMAHIHCAEKLGIPLHMVFTMPWSPTEKFSHPLAAMSYGDADRSMANYLSFMMVELLTWEGLGDLINKFRMKILHLDSISPMWGYQLLPRMRVPFSYLWSSSLIPKPDDWGSHIRINGFSFLKLAHTYSPPPDLTAFLEKGPPPIYIGFGSIVVEDPQALTNLVFDAVKLAGVRAIVSEGWGGVGGELDVPDNIYLIGNAPHDWLFNHVSAVVHHGGAGTTAAGIAAGRPTVVVPFFGDQPFWGQMMTRAGAGPSPVPFNKMTAETLANSILFALEPQVLEAAQTMAEAVAQEDGAAQTAADFHDRLNPDDFRCDVCPERLAVWLHKPTGTHLSAFACCVLVHEGLVQPNHIRPLRHKHWYVDEGAENPIVGAAAALSGFFTAVGTATKDYSQRLKTRPRSSKATDSDGGDSHIGTSGSDTINDDGDKATDDDTAVRTPSVWKERPPLTPVEMETIAFKLATKSLRSVGDTVTARLPRAPSTYERRLASWKLQEQGRHGNVYYITRATGRYAADIGKAGLKAPVAFLYNVANGFHNVPSYSLVGPVDVRRRDEITGVKSGFKTAGTEFVLGIWDAFSGVVVRPYNGAKTEGAKGFGKGMFHGVKGVLSNLGAAFFGLPGYSLKGIEKALAKDQVTRLKAELLLIRLRQGIDDFHNSTMEERDRVTMRWESTYSSA</sequence>
<dbReference type="GO" id="GO:0005975">
    <property type="term" value="P:carbohydrate metabolic process"/>
    <property type="evidence" value="ECO:0007669"/>
    <property type="project" value="InterPro"/>
</dbReference>
<feature type="compositionally biased region" description="Basic and acidic residues" evidence="2">
    <location>
        <begin position="646"/>
        <end position="656"/>
    </location>
</feature>
<dbReference type="InterPro" id="IPR002213">
    <property type="entry name" value="UDP_glucos_trans"/>
</dbReference>
<dbReference type="Proteomes" id="UP000696573">
    <property type="component" value="Unassembled WGS sequence"/>
</dbReference>
<dbReference type="SUPFAM" id="SSF53756">
    <property type="entry name" value="UDP-Glycosyltransferase/glycogen phosphorylase"/>
    <property type="match status" value="1"/>
</dbReference>
<dbReference type="FunFam" id="3.40.50.2000:FF:000009">
    <property type="entry name" value="Sterol 3-beta-glucosyltransferase UGT80A2"/>
    <property type="match status" value="1"/>
</dbReference>
<reference evidence="5" key="1">
    <citation type="submission" date="2021-10" db="EMBL/GenBank/DDBJ databases">
        <authorList>
            <person name="Piombo E."/>
        </authorList>
    </citation>
    <scope>NUCLEOTIDE SEQUENCE</scope>
</reference>
<dbReference type="OrthoDB" id="5835829at2759"/>
<dbReference type="Pfam" id="PF03033">
    <property type="entry name" value="Glyco_transf_28"/>
    <property type="match status" value="1"/>
</dbReference>
<evidence type="ECO:0000259" key="3">
    <source>
        <dbReference type="Pfam" id="PF03033"/>
    </source>
</evidence>
<keyword evidence="6" id="KW-1185">Reference proteome</keyword>
<feature type="domain" description="Glycosyltransferase family 28 N-terminal" evidence="3">
    <location>
        <begin position="89"/>
        <end position="248"/>
    </location>
</feature>
<evidence type="ECO:0000256" key="2">
    <source>
        <dbReference type="SAM" id="MobiDB-lite"/>
    </source>
</evidence>
<dbReference type="Pfam" id="PF06722">
    <property type="entry name" value="EryCIII-like_C"/>
    <property type="match status" value="1"/>
</dbReference>
<feature type="domain" description="Erythromycin biosynthesis protein CIII-like C-terminal" evidence="4">
    <location>
        <begin position="410"/>
        <end position="514"/>
    </location>
</feature>
<dbReference type="InterPro" id="IPR010610">
    <property type="entry name" value="EryCIII-like_C"/>
</dbReference>
<dbReference type="GO" id="GO:0016906">
    <property type="term" value="F:sterol 3-beta-glucosyltransferase activity"/>
    <property type="evidence" value="ECO:0007669"/>
    <property type="project" value="UniProtKB-ARBA"/>
</dbReference>
<organism evidence="5 6">
    <name type="scientific">Clonostachys rhizophaga</name>
    <dbReference type="NCBI Taxonomy" id="160324"/>
    <lineage>
        <taxon>Eukaryota</taxon>
        <taxon>Fungi</taxon>
        <taxon>Dikarya</taxon>
        <taxon>Ascomycota</taxon>
        <taxon>Pezizomycotina</taxon>
        <taxon>Sordariomycetes</taxon>
        <taxon>Hypocreomycetidae</taxon>
        <taxon>Hypocreales</taxon>
        <taxon>Bionectriaceae</taxon>
        <taxon>Clonostachys</taxon>
    </lineage>
</organism>
<feature type="region of interest" description="Disordered" evidence="2">
    <location>
        <begin position="1"/>
        <end position="32"/>
    </location>
</feature>
<dbReference type="PANTHER" id="PTHR48050">
    <property type="entry name" value="STEROL 3-BETA-GLUCOSYLTRANSFERASE"/>
    <property type="match status" value="1"/>
</dbReference>
<dbReference type="AlphaFoldDB" id="A0A9N9UZU6"/>
<keyword evidence="1" id="KW-0808">Transferase</keyword>
<evidence type="ECO:0008006" key="7">
    <source>
        <dbReference type="Google" id="ProtNLM"/>
    </source>
</evidence>
<dbReference type="InterPro" id="IPR050426">
    <property type="entry name" value="Glycosyltransferase_28"/>
</dbReference>
<evidence type="ECO:0000313" key="5">
    <source>
        <dbReference type="EMBL" id="CAH0014493.1"/>
    </source>
</evidence>
<protein>
    <recommendedName>
        <fullName evidence="7">Sterol 3-beta-glucosyltransferase UGT80B1</fullName>
    </recommendedName>
</protein>
<name>A0A9N9UZU6_9HYPO</name>
<dbReference type="Gene3D" id="3.40.50.2000">
    <property type="entry name" value="Glycogen Phosphorylase B"/>
    <property type="match status" value="2"/>
</dbReference>